<protein>
    <submittedName>
        <fullName evidence="2">Uncharacterized protein</fullName>
    </submittedName>
</protein>
<feature type="compositionally biased region" description="Basic and acidic residues" evidence="1">
    <location>
        <begin position="68"/>
        <end position="96"/>
    </location>
</feature>
<dbReference type="EMBL" id="JAIWYP010000003">
    <property type="protein sequence ID" value="KAH3855674.1"/>
    <property type="molecule type" value="Genomic_DNA"/>
</dbReference>
<feature type="compositionally biased region" description="Basic residues" evidence="1">
    <location>
        <begin position="1"/>
        <end position="14"/>
    </location>
</feature>
<comment type="caution">
    <text evidence="2">The sequence shown here is derived from an EMBL/GenBank/DDBJ whole genome shotgun (WGS) entry which is preliminary data.</text>
</comment>
<dbReference type="Proteomes" id="UP000828390">
    <property type="component" value="Unassembled WGS sequence"/>
</dbReference>
<evidence type="ECO:0000313" key="3">
    <source>
        <dbReference type="Proteomes" id="UP000828390"/>
    </source>
</evidence>
<organism evidence="2 3">
    <name type="scientific">Dreissena polymorpha</name>
    <name type="common">Zebra mussel</name>
    <name type="synonym">Mytilus polymorpha</name>
    <dbReference type="NCBI Taxonomy" id="45954"/>
    <lineage>
        <taxon>Eukaryota</taxon>
        <taxon>Metazoa</taxon>
        <taxon>Spiralia</taxon>
        <taxon>Lophotrochozoa</taxon>
        <taxon>Mollusca</taxon>
        <taxon>Bivalvia</taxon>
        <taxon>Autobranchia</taxon>
        <taxon>Heteroconchia</taxon>
        <taxon>Euheterodonta</taxon>
        <taxon>Imparidentia</taxon>
        <taxon>Neoheterodontei</taxon>
        <taxon>Myida</taxon>
        <taxon>Dreissenoidea</taxon>
        <taxon>Dreissenidae</taxon>
        <taxon>Dreissena</taxon>
    </lineage>
</organism>
<dbReference type="AlphaFoldDB" id="A0A9D4R5G4"/>
<reference evidence="2" key="1">
    <citation type="journal article" date="2019" name="bioRxiv">
        <title>The Genome of the Zebra Mussel, Dreissena polymorpha: A Resource for Invasive Species Research.</title>
        <authorList>
            <person name="McCartney M.A."/>
            <person name="Auch B."/>
            <person name="Kono T."/>
            <person name="Mallez S."/>
            <person name="Zhang Y."/>
            <person name="Obille A."/>
            <person name="Becker A."/>
            <person name="Abrahante J.E."/>
            <person name="Garbe J."/>
            <person name="Badalamenti J.P."/>
            <person name="Herman A."/>
            <person name="Mangelson H."/>
            <person name="Liachko I."/>
            <person name="Sullivan S."/>
            <person name="Sone E.D."/>
            <person name="Koren S."/>
            <person name="Silverstein K.A.T."/>
            <person name="Beckman K.B."/>
            <person name="Gohl D.M."/>
        </authorList>
    </citation>
    <scope>NUCLEOTIDE SEQUENCE</scope>
    <source>
        <strain evidence="2">Duluth1</strain>
        <tissue evidence="2">Whole animal</tissue>
    </source>
</reference>
<evidence type="ECO:0000313" key="2">
    <source>
        <dbReference type="EMBL" id="KAH3855674.1"/>
    </source>
</evidence>
<evidence type="ECO:0000256" key="1">
    <source>
        <dbReference type="SAM" id="MobiDB-lite"/>
    </source>
</evidence>
<accession>A0A9D4R5G4</accession>
<keyword evidence="3" id="KW-1185">Reference proteome</keyword>
<feature type="region of interest" description="Disordered" evidence="1">
    <location>
        <begin position="1"/>
        <end position="25"/>
    </location>
</feature>
<name>A0A9D4R5G4_DREPO</name>
<proteinExistence type="predicted"/>
<feature type="region of interest" description="Disordered" evidence="1">
    <location>
        <begin position="44"/>
        <end position="103"/>
    </location>
</feature>
<gene>
    <name evidence="2" type="ORF">DPMN_098244</name>
</gene>
<sequence>MHKKKSSERKKLAKRSPSLSDSGADGHFQEVMFAAPNPAYSYFVEQIPQRHHSKRSDPTRETYPQQNGRERQNGQQKDGKRPRQRRDDGEREDFVDFSRNTYS</sequence>
<reference evidence="2" key="2">
    <citation type="submission" date="2020-11" db="EMBL/GenBank/DDBJ databases">
        <authorList>
            <person name="McCartney M.A."/>
            <person name="Auch B."/>
            <person name="Kono T."/>
            <person name="Mallez S."/>
            <person name="Becker A."/>
            <person name="Gohl D.M."/>
            <person name="Silverstein K.A.T."/>
            <person name="Koren S."/>
            <person name="Bechman K.B."/>
            <person name="Herman A."/>
            <person name="Abrahante J.E."/>
            <person name="Garbe J."/>
        </authorList>
    </citation>
    <scope>NUCLEOTIDE SEQUENCE</scope>
    <source>
        <strain evidence="2">Duluth1</strain>
        <tissue evidence="2">Whole animal</tissue>
    </source>
</reference>